<feature type="region of interest" description="Disordered" evidence="1">
    <location>
        <begin position="1"/>
        <end position="50"/>
    </location>
</feature>
<comment type="caution">
    <text evidence="2">The sequence shown here is derived from an EMBL/GenBank/DDBJ whole genome shotgun (WGS) entry which is preliminary data.</text>
</comment>
<protein>
    <submittedName>
        <fullName evidence="2">Fibrosin-1-like protein</fullName>
    </submittedName>
</protein>
<keyword evidence="3" id="KW-1185">Reference proteome</keyword>
<evidence type="ECO:0000313" key="2">
    <source>
        <dbReference type="EMBL" id="KAK2103035.1"/>
    </source>
</evidence>
<organism evidence="2 3">
    <name type="scientific">Saguinus oedipus</name>
    <name type="common">Cotton-top tamarin</name>
    <name type="synonym">Oedipomidas oedipus</name>
    <dbReference type="NCBI Taxonomy" id="9490"/>
    <lineage>
        <taxon>Eukaryota</taxon>
        <taxon>Metazoa</taxon>
        <taxon>Chordata</taxon>
        <taxon>Craniata</taxon>
        <taxon>Vertebrata</taxon>
        <taxon>Euteleostomi</taxon>
        <taxon>Mammalia</taxon>
        <taxon>Eutheria</taxon>
        <taxon>Euarchontoglires</taxon>
        <taxon>Primates</taxon>
        <taxon>Haplorrhini</taxon>
        <taxon>Platyrrhini</taxon>
        <taxon>Cebidae</taxon>
        <taxon>Callitrichinae</taxon>
        <taxon>Saguinus</taxon>
    </lineage>
</organism>
<name>A0ABQ9V211_SAGOE</name>
<gene>
    <name evidence="2" type="primary">FBRSL1_3</name>
    <name evidence="2" type="ORF">P7K49_020702</name>
</gene>
<accession>A0ABQ9V211</accession>
<dbReference type="EMBL" id="JASSZA010000009">
    <property type="protein sequence ID" value="KAK2103035.1"/>
    <property type="molecule type" value="Genomic_DNA"/>
</dbReference>
<proteinExistence type="predicted"/>
<feature type="compositionally biased region" description="Basic and acidic residues" evidence="1">
    <location>
        <begin position="1"/>
        <end position="24"/>
    </location>
</feature>
<evidence type="ECO:0000256" key="1">
    <source>
        <dbReference type="SAM" id="MobiDB-lite"/>
    </source>
</evidence>
<dbReference type="Proteomes" id="UP001266305">
    <property type="component" value="Unassembled WGS sequence"/>
</dbReference>
<feature type="region of interest" description="Disordered" evidence="1">
    <location>
        <begin position="78"/>
        <end position="97"/>
    </location>
</feature>
<evidence type="ECO:0000313" key="3">
    <source>
        <dbReference type="Proteomes" id="UP001266305"/>
    </source>
</evidence>
<sequence length="128" mass="14177">MALKPHERKEKWERRLVKKPRESENCPAAEPSENRRPLEAGSPGQDLEPTCDGARKVLLQASKQVSRSLPHRELQVGSVLTAPGPRQHLDTPNVAPGSAWQRPIVVRLGARDMWMGLGPSRGRSRPGP</sequence>
<reference evidence="2 3" key="1">
    <citation type="submission" date="2023-05" db="EMBL/GenBank/DDBJ databases">
        <title>B98-5 Cell Line De Novo Hybrid Assembly: An Optical Mapping Approach.</title>
        <authorList>
            <person name="Kananen K."/>
            <person name="Auerbach J.A."/>
            <person name="Kautto E."/>
            <person name="Blachly J.S."/>
        </authorList>
    </citation>
    <scope>NUCLEOTIDE SEQUENCE [LARGE SCALE GENOMIC DNA]</scope>
    <source>
        <strain evidence="2">B95-8</strain>
        <tissue evidence="2">Cell line</tissue>
    </source>
</reference>